<keyword evidence="3" id="KW-1185">Reference proteome</keyword>
<dbReference type="Proteomes" id="UP001597286">
    <property type="component" value="Unassembled WGS sequence"/>
</dbReference>
<feature type="transmembrane region" description="Helical" evidence="1">
    <location>
        <begin position="12"/>
        <end position="33"/>
    </location>
</feature>
<dbReference type="EMBL" id="JBHUFB010000009">
    <property type="protein sequence ID" value="MFD1812372.1"/>
    <property type="molecule type" value="Genomic_DNA"/>
</dbReference>
<comment type="caution">
    <text evidence="2">The sequence shown here is derived from an EMBL/GenBank/DDBJ whole genome shotgun (WGS) entry which is preliminary data.</text>
</comment>
<keyword evidence="1" id="KW-0472">Membrane</keyword>
<reference evidence="3" key="1">
    <citation type="journal article" date="2019" name="Int. J. Syst. Evol. Microbiol.">
        <title>The Global Catalogue of Microorganisms (GCM) 10K type strain sequencing project: providing services to taxonomists for standard genome sequencing and annotation.</title>
        <authorList>
            <consortium name="The Broad Institute Genomics Platform"/>
            <consortium name="The Broad Institute Genome Sequencing Center for Infectious Disease"/>
            <person name="Wu L."/>
            <person name="Ma J."/>
        </authorList>
    </citation>
    <scope>NUCLEOTIDE SEQUENCE [LARGE SCALE GENOMIC DNA]</scope>
    <source>
        <strain evidence="3">DT72</strain>
    </source>
</reference>
<keyword evidence="1" id="KW-1133">Transmembrane helix</keyword>
<sequence>MSESRTFDPAGVVFGLLVPVLAAVAVLVTGQLWSSRLPDTLATHFSGGIADGFASTSSTAWTFVLVIVLVGGGCSAVAALAQALLVMRRTMLIVGSSVTGLMLALWFGLMSAHLDLAAPADADMSTTPIAVGVLVGGAVGVLGASLLRDHRERRAADERPAAKLPRGPIDLPIVTNAGLGTGTTAVLLGIAAVVTVGVCRLAGSWWLLAVFLPVCVLVVGLLRFRVVLDESGLRVYNMGMCAIGYGVDELAGASVTEVAPFKDWGGWGLRVNGRGNYGVVTETGPALVFEAANGQRLTITTDRATEMAGALNALADASRPLHRA</sequence>
<feature type="transmembrane region" description="Helical" evidence="1">
    <location>
        <begin position="204"/>
        <end position="224"/>
    </location>
</feature>
<proteinExistence type="predicted"/>
<evidence type="ECO:0000313" key="2">
    <source>
        <dbReference type="EMBL" id="MFD1812372.1"/>
    </source>
</evidence>
<dbReference type="RefSeq" id="WP_378484877.1">
    <property type="nucleotide sequence ID" value="NZ_JBHUFB010000009.1"/>
</dbReference>
<feature type="transmembrane region" description="Helical" evidence="1">
    <location>
        <begin position="173"/>
        <end position="198"/>
    </location>
</feature>
<keyword evidence="1" id="KW-0812">Transmembrane</keyword>
<feature type="transmembrane region" description="Helical" evidence="1">
    <location>
        <begin position="60"/>
        <end position="85"/>
    </location>
</feature>
<protein>
    <submittedName>
        <fullName evidence="2">DUF1648 domain-containing protein</fullName>
    </submittedName>
</protein>
<accession>A0ABW4P1M1</accession>
<evidence type="ECO:0000256" key="1">
    <source>
        <dbReference type="SAM" id="Phobius"/>
    </source>
</evidence>
<gene>
    <name evidence="2" type="ORF">ACFSJG_09130</name>
</gene>
<evidence type="ECO:0000313" key="3">
    <source>
        <dbReference type="Proteomes" id="UP001597286"/>
    </source>
</evidence>
<feature type="transmembrane region" description="Helical" evidence="1">
    <location>
        <begin position="92"/>
        <end position="109"/>
    </location>
</feature>
<name>A0ABW4P1M1_9NOCA</name>
<feature type="transmembrane region" description="Helical" evidence="1">
    <location>
        <begin position="129"/>
        <end position="147"/>
    </location>
</feature>
<organism evidence="2 3">
    <name type="scientific">Rhodococcus gannanensis</name>
    <dbReference type="NCBI Taxonomy" id="1960308"/>
    <lineage>
        <taxon>Bacteria</taxon>
        <taxon>Bacillati</taxon>
        <taxon>Actinomycetota</taxon>
        <taxon>Actinomycetes</taxon>
        <taxon>Mycobacteriales</taxon>
        <taxon>Nocardiaceae</taxon>
        <taxon>Rhodococcus</taxon>
    </lineage>
</organism>